<gene>
    <name evidence="2" type="ORF">H6P80_02000</name>
</gene>
<organism evidence="2 3">
    <name type="scientific">Parasphingopyxis marina</name>
    <dbReference type="NCBI Taxonomy" id="2761622"/>
    <lineage>
        <taxon>Bacteria</taxon>
        <taxon>Pseudomonadati</taxon>
        <taxon>Pseudomonadota</taxon>
        <taxon>Alphaproteobacteria</taxon>
        <taxon>Sphingomonadales</taxon>
        <taxon>Sphingomonadaceae</taxon>
        <taxon>Parasphingopyxis</taxon>
    </lineage>
</organism>
<keyword evidence="1" id="KW-0472">Membrane</keyword>
<dbReference type="Proteomes" id="UP000564378">
    <property type="component" value="Unassembled WGS sequence"/>
</dbReference>
<accession>A0A842HY06</accession>
<dbReference type="RefSeq" id="WP_185799672.1">
    <property type="nucleotide sequence ID" value="NZ_JACJVJ010000001.1"/>
</dbReference>
<dbReference type="AlphaFoldDB" id="A0A842HY06"/>
<comment type="caution">
    <text evidence="2">The sequence shown here is derived from an EMBL/GenBank/DDBJ whole genome shotgun (WGS) entry which is preliminary data.</text>
</comment>
<dbReference type="Pfam" id="PF08592">
    <property type="entry name" value="Anthrone_oxy"/>
    <property type="match status" value="1"/>
</dbReference>
<feature type="transmembrane region" description="Helical" evidence="1">
    <location>
        <begin position="70"/>
        <end position="97"/>
    </location>
</feature>
<evidence type="ECO:0000313" key="3">
    <source>
        <dbReference type="Proteomes" id="UP000564378"/>
    </source>
</evidence>
<keyword evidence="1" id="KW-0812">Transmembrane</keyword>
<dbReference type="EMBL" id="JACJVJ010000001">
    <property type="protein sequence ID" value="MBC2776384.1"/>
    <property type="molecule type" value="Genomic_DNA"/>
</dbReference>
<proteinExistence type="predicted"/>
<dbReference type="InterPro" id="IPR013901">
    <property type="entry name" value="Anthrone_oxy"/>
</dbReference>
<reference evidence="2 3" key="1">
    <citation type="submission" date="2020-08" db="EMBL/GenBank/DDBJ databases">
        <title>Draft genome sequence of Parasphingopyxis sp. GrpM-11.</title>
        <authorList>
            <person name="Oh J."/>
            <person name="Roh D.-H."/>
        </authorList>
    </citation>
    <scope>NUCLEOTIDE SEQUENCE [LARGE SCALE GENOMIC DNA]</scope>
    <source>
        <strain evidence="2 3">GrpM-11</strain>
    </source>
</reference>
<keyword evidence="3" id="KW-1185">Reference proteome</keyword>
<evidence type="ECO:0000256" key="1">
    <source>
        <dbReference type="SAM" id="Phobius"/>
    </source>
</evidence>
<feature type="transmembrane region" description="Helical" evidence="1">
    <location>
        <begin position="40"/>
        <end position="63"/>
    </location>
</feature>
<protein>
    <submittedName>
        <fullName evidence="2">DUF1772 domain-containing protein</fullName>
    </submittedName>
</protein>
<name>A0A842HY06_9SPHN</name>
<keyword evidence="1" id="KW-1133">Transmembrane helix</keyword>
<sequence>MAMVTTILLWFSVLSVGLMAGVYFTFSAFGMAALGSIDRAAGIAAMNAINVVIVRSLFLPLFFGSSASCLALAVIGALAWGAAGAAAMAVGGALYFAGMFLVTIARNVPLNNALAAADPASDDGARIWADYLTRWTRWNHIRTLASTLSLALLVLAMVQRAA</sequence>
<feature type="transmembrane region" description="Helical" evidence="1">
    <location>
        <begin position="7"/>
        <end position="34"/>
    </location>
</feature>
<feature type="transmembrane region" description="Helical" evidence="1">
    <location>
        <begin position="140"/>
        <end position="158"/>
    </location>
</feature>
<evidence type="ECO:0000313" key="2">
    <source>
        <dbReference type="EMBL" id="MBC2776384.1"/>
    </source>
</evidence>